<accession>A0ABW8YJF3</accession>
<dbReference type="EMBL" id="JBELQC010000001">
    <property type="protein sequence ID" value="MFL9840411.1"/>
    <property type="molecule type" value="Genomic_DNA"/>
</dbReference>
<evidence type="ECO:0008006" key="3">
    <source>
        <dbReference type="Google" id="ProtNLM"/>
    </source>
</evidence>
<sequence length="373" mass="39733">MTPVAHPDSADHAAPPTDAIACLVGIAPWKRRRMRTMLRNSHGPAFAADPARAVALARARGGAIGCWATRTPPGLERAARDAGIPVWWIEDGFLRSAGLGAALVQPCSVTLDRQRPHYDPGGASDLEDMLQSAEFDPETLERAAELIALLRSARLTKYNLAGAPVDLPHGRRIVLVLGQVEQDHSVLRGGAGVNGMIDLLARARAAEPDAFLVYKPHPDIASGLRSGGQGEREALAFADLVAPDADLIDLLDRADAVHVLTSLAGFEALVRGRRVVVHGQPFYAGWGLTEDRAPIARRTRRRSLCELVAAALIVYPIYASARSGERCSVETLANELAGHEKARGPAPLRAMAGRLAGWFGTAAAVARRGVRTG</sequence>
<proteinExistence type="predicted"/>
<organism evidence="1 2">
    <name type="scientific">Sphingomonas plantiphila</name>
    <dbReference type="NCBI Taxonomy" id="3163295"/>
    <lineage>
        <taxon>Bacteria</taxon>
        <taxon>Pseudomonadati</taxon>
        <taxon>Pseudomonadota</taxon>
        <taxon>Alphaproteobacteria</taxon>
        <taxon>Sphingomonadales</taxon>
        <taxon>Sphingomonadaceae</taxon>
        <taxon>Sphingomonas</taxon>
    </lineage>
</organism>
<dbReference type="Proteomes" id="UP001629244">
    <property type="component" value="Unassembled WGS sequence"/>
</dbReference>
<dbReference type="CDD" id="cd16439">
    <property type="entry name" value="beta_Kdo_transferase_KpsC_2"/>
    <property type="match status" value="1"/>
</dbReference>
<keyword evidence="2" id="KW-1185">Reference proteome</keyword>
<dbReference type="Pfam" id="PF05159">
    <property type="entry name" value="Capsule_synth"/>
    <property type="match status" value="1"/>
</dbReference>
<name>A0ABW8YJF3_9SPHN</name>
<gene>
    <name evidence="1" type="ORF">ABS767_05495</name>
</gene>
<comment type="caution">
    <text evidence="1">The sequence shown here is derived from an EMBL/GenBank/DDBJ whole genome shotgun (WGS) entry which is preliminary data.</text>
</comment>
<evidence type="ECO:0000313" key="2">
    <source>
        <dbReference type="Proteomes" id="UP001629244"/>
    </source>
</evidence>
<protein>
    <recommendedName>
        <fullName evidence="3">Capsular polysaccharide export protein</fullName>
    </recommendedName>
</protein>
<evidence type="ECO:0000313" key="1">
    <source>
        <dbReference type="EMBL" id="MFL9840411.1"/>
    </source>
</evidence>
<dbReference type="RefSeq" id="WP_408077350.1">
    <property type="nucleotide sequence ID" value="NZ_JBELQC010000001.1"/>
</dbReference>
<reference evidence="1 2" key="1">
    <citation type="submission" date="2024-06" db="EMBL/GenBank/DDBJ databases">
        <authorList>
            <person name="Kaempfer P."/>
            <person name="Viver T."/>
        </authorList>
    </citation>
    <scope>NUCLEOTIDE SEQUENCE [LARGE SCALE GENOMIC DNA]</scope>
    <source>
        <strain evidence="1 2">ST-64</strain>
    </source>
</reference>
<dbReference type="InterPro" id="IPR007833">
    <property type="entry name" value="Capsule_polysaccharide_synth"/>
</dbReference>